<dbReference type="EMBL" id="LR792683">
    <property type="protein sequence ID" value="CAB3393806.1"/>
    <property type="molecule type" value="Genomic_DNA"/>
</dbReference>
<evidence type="ECO:0000313" key="2">
    <source>
        <dbReference type="Proteomes" id="UP000502196"/>
    </source>
</evidence>
<gene>
    <name evidence="1" type="ORF">COOX1_2098</name>
</gene>
<name>A0A6F9EBY5_9BACL</name>
<dbReference type="AlphaFoldDB" id="A0A6F9EBY5"/>
<evidence type="ECO:0000313" key="1">
    <source>
        <dbReference type="EMBL" id="CAB3393806.1"/>
    </source>
</evidence>
<reference evidence="1 2" key="1">
    <citation type="submission" date="2020-04" db="EMBL/GenBank/DDBJ databases">
        <authorList>
            <person name="Hogendoorn C."/>
        </authorList>
    </citation>
    <scope>NUCLEOTIDE SEQUENCE [LARGE SCALE GENOMIC DNA]</scope>
    <source>
        <strain evidence="1">COOX1</strain>
    </source>
</reference>
<accession>A0A6F9EBY5</accession>
<sequence length="72" mass="7998">MRTEALWIDGEWVPSQASSGGQDFVRYGMQSTCYGKRRALERDHPGLISIPGHRGMLFAQFPGVVWSRCGGV</sequence>
<proteinExistence type="predicted"/>
<organism evidence="1 2">
    <name type="scientific">Kyrpidia spormannii</name>
    <dbReference type="NCBI Taxonomy" id="2055160"/>
    <lineage>
        <taxon>Bacteria</taxon>
        <taxon>Bacillati</taxon>
        <taxon>Bacillota</taxon>
        <taxon>Bacilli</taxon>
        <taxon>Bacillales</taxon>
        <taxon>Alicyclobacillaceae</taxon>
        <taxon>Kyrpidia</taxon>
    </lineage>
</organism>
<protein>
    <submittedName>
        <fullName evidence="1">Uncharacterized protein</fullName>
    </submittedName>
</protein>
<dbReference type="Proteomes" id="UP000502196">
    <property type="component" value="Chromosome"/>
</dbReference>